<evidence type="ECO:0000256" key="1">
    <source>
        <dbReference type="ARBA" id="ARBA00004123"/>
    </source>
</evidence>
<evidence type="ECO:0000313" key="7">
    <source>
        <dbReference type="EMBL" id="WVN86560.1"/>
    </source>
</evidence>
<dbReference type="PANTHER" id="PTHR15081:SF1">
    <property type="entry name" value="NUCLEAR AUTOANTIGENIC SPERM PROTEIN"/>
    <property type="match status" value="1"/>
</dbReference>
<dbReference type="AlphaFoldDB" id="A0A1E3HP55"/>
<comment type="subcellular location">
    <subcellularLocation>
        <location evidence="1">Nucleus</location>
    </subcellularLocation>
</comment>
<keyword evidence="4" id="KW-0802">TPR repeat</keyword>
<proteinExistence type="inferred from homology"/>
<evidence type="ECO:0000256" key="6">
    <source>
        <dbReference type="SAM" id="MobiDB-lite"/>
    </source>
</evidence>
<evidence type="ECO:0000313" key="8">
    <source>
        <dbReference type="Proteomes" id="UP000094043"/>
    </source>
</evidence>
<dbReference type="SMART" id="SM00028">
    <property type="entry name" value="TPR"/>
    <property type="match status" value="2"/>
</dbReference>
<evidence type="ECO:0000256" key="5">
    <source>
        <dbReference type="ARBA" id="ARBA00023242"/>
    </source>
</evidence>
<dbReference type="GO" id="GO:0042393">
    <property type="term" value="F:histone binding"/>
    <property type="evidence" value="ECO:0007669"/>
    <property type="project" value="TreeGrafter"/>
</dbReference>
<dbReference type="Gene3D" id="1.25.40.10">
    <property type="entry name" value="Tetratricopeptide repeat domain"/>
    <property type="match status" value="1"/>
</dbReference>
<reference evidence="7" key="3">
    <citation type="submission" date="2024-01" db="EMBL/GenBank/DDBJ databases">
        <authorList>
            <person name="Coelho M.A."/>
            <person name="David-Palma M."/>
            <person name="Shea T."/>
            <person name="Sun S."/>
            <person name="Cuomo C.A."/>
            <person name="Heitman J."/>
        </authorList>
    </citation>
    <scope>NUCLEOTIDE SEQUENCE</scope>
    <source>
        <strain evidence="7">CBS 7841</strain>
    </source>
</reference>
<feature type="region of interest" description="Disordered" evidence="6">
    <location>
        <begin position="149"/>
        <end position="188"/>
    </location>
</feature>
<evidence type="ECO:0000256" key="2">
    <source>
        <dbReference type="ARBA" id="ARBA00008402"/>
    </source>
</evidence>
<protein>
    <submittedName>
        <fullName evidence="7">Uncharacterized protein</fullName>
    </submittedName>
</protein>
<gene>
    <name evidence="7" type="ORF">L203_101727</name>
</gene>
<comment type="similarity">
    <text evidence="2">Belongs to the NASP family.</text>
</comment>
<feature type="compositionally biased region" description="Polar residues" evidence="6">
    <location>
        <begin position="26"/>
        <end position="50"/>
    </location>
</feature>
<evidence type="ECO:0000256" key="4">
    <source>
        <dbReference type="ARBA" id="ARBA00022803"/>
    </source>
</evidence>
<keyword evidence="8" id="KW-1185">Reference proteome</keyword>
<dbReference type="PANTHER" id="PTHR15081">
    <property type="entry name" value="NUCLEAR AUTOANTIGENIC SPERM PROTEIN NASP -RELATED"/>
    <property type="match status" value="1"/>
</dbReference>
<dbReference type="OrthoDB" id="5587616at2759"/>
<organism evidence="7 8">
    <name type="scientific">Cryptococcus depauperatus CBS 7841</name>
    <dbReference type="NCBI Taxonomy" id="1295531"/>
    <lineage>
        <taxon>Eukaryota</taxon>
        <taxon>Fungi</taxon>
        <taxon>Dikarya</taxon>
        <taxon>Basidiomycota</taxon>
        <taxon>Agaricomycotina</taxon>
        <taxon>Tremellomycetes</taxon>
        <taxon>Tremellales</taxon>
        <taxon>Cryptococcaceae</taxon>
        <taxon>Cryptococcus</taxon>
    </lineage>
</organism>
<dbReference type="GeneID" id="91085940"/>
<dbReference type="VEuPathDB" id="FungiDB:L203_06220"/>
<feature type="compositionally biased region" description="Basic and acidic residues" evidence="6">
    <location>
        <begin position="405"/>
        <end position="429"/>
    </location>
</feature>
<dbReference type="InterPro" id="IPR051730">
    <property type="entry name" value="NASP-like"/>
</dbReference>
<feature type="region of interest" description="Disordered" evidence="6">
    <location>
        <begin position="403"/>
        <end position="429"/>
    </location>
</feature>
<keyword evidence="5" id="KW-0539">Nucleus</keyword>
<dbReference type="KEGG" id="cdep:91085940"/>
<reference evidence="7" key="2">
    <citation type="journal article" date="2022" name="Elife">
        <title>Obligate sexual reproduction of a homothallic fungus closely related to the Cryptococcus pathogenic species complex.</title>
        <authorList>
            <person name="Passer A.R."/>
            <person name="Clancey S.A."/>
            <person name="Shea T."/>
            <person name="David-Palma M."/>
            <person name="Averette A.F."/>
            <person name="Boekhout T."/>
            <person name="Porcel B.M."/>
            <person name="Nowrousian M."/>
            <person name="Cuomo C.A."/>
            <person name="Sun S."/>
            <person name="Heitman J."/>
            <person name="Coelho M.A."/>
        </authorList>
    </citation>
    <scope>NUCLEOTIDE SEQUENCE</scope>
    <source>
        <strain evidence="7">CBS 7841</strain>
    </source>
</reference>
<name>A0A1E3HP55_9TREE</name>
<sequence>MSRDTTYISFLFHTFLSRFSKNMSEQNDASTSIKKSSQLDASEDQQQVETPEQIRTEAFKHVDAGKKAIALKQWEEAVDCYADALDLMRQVVGESDPQMAPLLLSYGKALYELASSQAGVMGKEEPKAEETETTVNGKNFFFSADPLSDDEGDASVVEEPSAQPGSSTQPVPAQAEQAQEECEIEEPEDDYNAAWEVLDVARTIYEKIVSDLKEGEGKEQRELLAECYLALGNVSCETENFPQAIQDFTSALSHLSHLPSSSRRIASAHYQLATALEFSPNQRDSALSHVQSALDGFIARKTELESKDAAKWSQEIQKLNEKDREGELKDVDILIGDLEVKIEELKTAPEASDLVHESISHLMGTGEASGSVAKVESGPVNDLTGMVKKKKSKTTATASIAAPMDVKDEGKRVTEGGGEPEAKKVKTDY</sequence>
<dbReference type="InterPro" id="IPR019544">
    <property type="entry name" value="Tetratricopeptide_SHNi-TPR_dom"/>
</dbReference>
<dbReference type="EMBL" id="CP143785">
    <property type="protein sequence ID" value="WVN86560.1"/>
    <property type="molecule type" value="Genomic_DNA"/>
</dbReference>
<keyword evidence="3" id="KW-0677">Repeat</keyword>
<reference evidence="7" key="1">
    <citation type="submission" date="2016-06" db="EMBL/GenBank/DDBJ databases">
        <authorList>
            <person name="Cuomo C."/>
            <person name="Litvintseva A."/>
            <person name="Heitman J."/>
            <person name="Chen Y."/>
            <person name="Sun S."/>
            <person name="Springer D."/>
            <person name="Dromer F."/>
            <person name="Young S."/>
            <person name="Zeng Q."/>
            <person name="Chapman S."/>
            <person name="Gujja S."/>
            <person name="Saif S."/>
            <person name="Birren B."/>
        </authorList>
    </citation>
    <scope>NUCLEOTIDE SEQUENCE</scope>
    <source>
        <strain evidence="7">CBS 7841</strain>
    </source>
</reference>
<dbReference type="Proteomes" id="UP000094043">
    <property type="component" value="Chromosome 2"/>
</dbReference>
<dbReference type="GO" id="GO:0005654">
    <property type="term" value="C:nucleoplasm"/>
    <property type="evidence" value="ECO:0007669"/>
    <property type="project" value="TreeGrafter"/>
</dbReference>
<dbReference type="InterPro" id="IPR011990">
    <property type="entry name" value="TPR-like_helical_dom_sf"/>
</dbReference>
<dbReference type="RefSeq" id="XP_066067260.1">
    <property type="nucleotide sequence ID" value="XM_066211163.1"/>
</dbReference>
<dbReference type="Pfam" id="PF10516">
    <property type="entry name" value="SHNi-TPR"/>
    <property type="match status" value="1"/>
</dbReference>
<feature type="region of interest" description="Disordered" evidence="6">
    <location>
        <begin position="26"/>
        <end position="52"/>
    </location>
</feature>
<accession>A0A1E3HP55</accession>
<dbReference type="SUPFAM" id="SSF48452">
    <property type="entry name" value="TPR-like"/>
    <property type="match status" value="1"/>
</dbReference>
<evidence type="ECO:0000256" key="3">
    <source>
        <dbReference type="ARBA" id="ARBA00022737"/>
    </source>
</evidence>
<dbReference type="GO" id="GO:0034080">
    <property type="term" value="P:CENP-A containing chromatin assembly"/>
    <property type="evidence" value="ECO:0007669"/>
    <property type="project" value="TreeGrafter"/>
</dbReference>
<feature type="compositionally biased region" description="Acidic residues" evidence="6">
    <location>
        <begin position="178"/>
        <end position="188"/>
    </location>
</feature>
<dbReference type="GO" id="GO:0006335">
    <property type="term" value="P:DNA replication-dependent chromatin assembly"/>
    <property type="evidence" value="ECO:0007669"/>
    <property type="project" value="TreeGrafter"/>
</dbReference>
<dbReference type="InterPro" id="IPR019734">
    <property type="entry name" value="TPR_rpt"/>
</dbReference>